<sequence>MPAARLQHAPRFSGQDDEILEEFLREYEDLADGNGLSERQKVEMILRYVPRSLQKLWSTLPGYVNVRWHHFRAQLQELYPDIAGRTRCTRQGLSQFVELSARSRIRDESDVLKYYRNFLTIAAPLLQDNKLT</sequence>
<evidence type="ECO:0000313" key="1">
    <source>
        <dbReference type="EMBL" id="KAH8990072.1"/>
    </source>
</evidence>
<dbReference type="Proteomes" id="UP001201163">
    <property type="component" value="Unassembled WGS sequence"/>
</dbReference>
<name>A0AAD4QCW3_9AGAM</name>
<feature type="non-terminal residue" evidence="1">
    <location>
        <position position="132"/>
    </location>
</feature>
<dbReference type="AlphaFoldDB" id="A0AAD4QCW3"/>
<comment type="caution">
    <text evidence="1">The sequence shown here is derived from an EMBL/GenBank/DDBJ whole genome shotgun (WGS) entry which is preliminary data.</text>
</comment>
<protein>
    <submittedName>
        <fullName evidence="1">Uncharacterized protein</fullName>
    </submittedName>
</protein>
<evidence type="ECO:0000313" key="2">
    <source>
        <dbReference type="Proteomes" id="UP001201163"/>
    </source>
</evidence>
<proteinExistence type="predicted"/>
<reference evidence="1" key="1">
    <citation type="submission" date="2022-01" db="EMBL/GenBank/DDBJ databases">
        <title>Comparative genomics reveals a dynamic genome evolution in the ectomycorrhizal milk-cap (Lactarius) mushrooms.</title>
        <authorList>
            <consortium name="DOE Joint Genome Institute"/>
            <person name="Lebreton A."/>
            <person name="Tang N."/>
            <person name="Kuo A."/>
            <person name="LaButti K."/>
            <person name="Drula E."/>
            <person name="Barry K."/>
            <person name="Clum A."/>
            <person name="Lipzen A."/>
            <person name="Mousain D."/>
            <person name="Ng V."/>
            <person name="Wang R."/>
            <person name="Wang X."/>
            <person name="Dai Y."/>
            <person name="Henrissat B."/>
            <person name="Grigoriev I.V."/>
            <person name="Guerin-Laguette A."/>
            <person name="Yu F."/>
            <person name="Martin F.M."/>
        </authorList>
    </citation>
    <scope>NUCLEOTIDE SEQUENCE</scope>
    <source>
        <strain evidence="1">QP</strain>
    </source>
</reference>
<dbReference type="EMBL" id="JAKELL010000032">
    <property type="protein sequence ID" value="KAH8990072.1"/>
    <property type="molecule type" value="Genomic_DNA"/>
</dbReference>
<keyword evidence="2" id="KW-1185">Reference proteome</keyword>
<organism evidence="1 2">
    <name type="scientific">Lactarius akahatsu</name>
    <dbReference type="NCBI Taxonomy" id="416441"/>
    <lineage>
        <taxon>Eukaryota</taxon>
        <taxon>Fungi</taxon>
        <taxon>Dikarya</taxon>
        <taxon>Basidiomycota</taxon>
        <taxon>Agaricomycotina</taxon>
        <taxon>Agaricomycetes</taxon>
        <taxon>Russulales</taxon>
        <taxon>Russulaceae</taxon>
        <taxon>Lactarius</taxon>
    </lineage>
</organism>
<gene>
    <name evidence="1" type="ORF">EDB92DRAFT_1763996</name>
</gene>
<accession>A0AAD4QCW3</accession>